<dbReference type="InterPro" id="IPR011678">
    <property type="entry name" value="EMC1_C"/>
</dbReference>
<evidence type="ECO:0000313" key="16">
    <source>
        <dbReference type="Proteomes" id="UP000007151"/>
    </source>
</evidence>
<feature type="chain" id="PRO_5012307106" description="ER membrane protein complex subunit 1" evidence="12">
    <location>
        <begin position="17"/>
        <end position="886"/>
    </location>
</feature>
<dbReference type="FunCoup" id="A0A212F160">
    <property type="interactions" value="2286"/>
</dbReference>
<keyword evidence="10" id="KW-0325">Glycoprotein</keyword>
<evidence type="ECO:0000256" key="9">
    <source>
        <dbReference type="ARBA" id="ARBA00023136"/>
    </source>
</evidence>
<evidence type="ECO:0000256" key="3">
    <source>
        <dbReference type="ARBA" id="ARBA00011276"/>
    </source>
</evidence>
<keyword evidence="6 12" id="KW-0732">Signal</keyword>
<evidence type="ECO:0000256" key="12">
    <source>
        <dbReference type="SAM" id="SignalP"/>
    </source>
</evidence>
<dbReference type="Pfam" id="PF25293">
    <property type="entry name" value="Beta-prop_EMC1_N"/>
    <property type="match status" value="1"/>
</dbReference>
<feature type="domain" description="EMC1 first beta-propeller" evidence="14">
    <location>
        <begin position="17"/>
        <end position="126"/>
    </location>
</feature>
<proteinExistence type="inferred from homology"/>
<evidence type="ECO:0000256" key="7">
    <source>
        <dbReference type="ARBA" id="ARBA00022824"/>
    </source>
</evidence>
<evidence type="ECO:0000259" key="14">
    <source>
        <dbReference type="Pfam" id="PF25293"/>
    </source>
</evidence>
<dbReference type="AlphaFoldDB" id="A0A212F160"/>
<keyword evidence="7" id="KW-0256">Endoplasmic reticulum</keyword>
<dbReference type="InterPro" id="IPR058545">
    <property type="entry name" value="Beta-prop_EMC1_1st"/>
</dbReference>
<comment type="caution">
    <text evidence="15">The sequence shown here is derived from an EMBL/GenBank/DDBJ whole genome shotgun (WGS) entry which is preliminary data.</text>
</comment>
<feature type="domain" description="ER membrane protein complex subunit 1 C-terminal" evidence="13">
    <location>
        <begin position="684"/>
        <end position="885"/>
    </location>
</feature>
<evidence type="ECO:0000256" key="8">
    <source>
        <dbReference type="ARBA" id="ARBA00022989"/>
    </source>
</evidence>
<evidence type="ECO:0000256" key="4">
    <source>
        <dbReference type="ARBA" id="ARBA00020824"/>
    </source>
</evidence>
<accession>A0A212F160</accession>
<dbReference type="InterPro" id="IPR011047">
    <property type="entry name" value="Quinoprotein_ADH-like_sf"/>
</dbReference>
<comment type="subunit">
    <text evidence="3">Component of the ER membrane protein complex (EMC).</text>
</comment>
<dbReference type="SUPFAM" id="SSF50998">
    <property type="entry name" value="Quinoprotein alcohol dehydrogenase-like"/>
    <property type="match status" value="1"/>
</dbReference>
<organism evidence="15 16">
    <name type="scientific">Danaus plexippus plexippus</name>
    <dbReference type="NCBI Taxonomy" id="278856"/>
    <lineage>
        <taxon>Eukaryota</taxon>
        <taxon>Metazoa</taxon>
        <taxon>Ecdysozoa</taxon>
        <taxon>Arthropoda</taxon>
        <taxon>Hexapoda</taxon>
        <taxon>Insecta</taxon>
        <taxon>Pterygota</taxon>
        <taxon>Neoptera</taxon>
        <taxon>Endopterygota</taxon>
        <taxon>Lepidoptera</taxon>
        <taxon>Glossata</taxon>
        <taxon>Ditrysia</taxon>
        <taxon>Papilionoidea</taxon>
        <taxon>Nymphalidae</taxon>
        <taxon>Danainae</taxon>
        <taxon>Danaini</taxon>
        <taxon>Danaina</taxon>
        <taxon>Danaus</taxon>
        <taxon>Danaus</taxon>
    </lineage>
</organism>
<name>A0A212F160_DANPL</name>
<dbReference type="eggNOG" id="KOG2103">
    <property type="taxonomic scope" value="Eukaryota"/>
</dbReference>
<reference evidence="15 16" key="1">
    <citation type="journal article" date="2011" name="Cell">
        <title>The monarch butterfly genome yields insights into long-distance migration.</title>
        <authorList>
            <person name="Zhan S."/>
            <person name="Merlin C."/>
            <person name="Boore J.L."/>
            <person name="Reppert S.M."/>
        </authorList>
    </citation>
    <scope>NUCLEOTIDE SEQUENCE [LARGE SCALE GENOMIC DNA]</scope>
    <source>
        <strain evidence="15">F-2</strain>
    </source>
</reference>
<dbReference type="InterPro" id="IPR026895">
    <property type="entry name" value="EMC1"/>
</dbReference>
<dbReference type="Proteomes" id="UP000007151">
    <property type="component" value="Unassembled WGS sequence"/>
</dbReference>
<evidence type="ECO:0000259" key="13">
    <source>
        <dbReference type="Pfam" id="PF07774"/>
    </source>
</evidence>
<keyword evidence="5 11" id="KW-0812">Transmembrane</keyword>
<evidence type="ECO:0000313" key="15">
    <source>
        <dbReference type="EMBL" id="OWR47480.1"/>
    </source>
</evidence>
<evidence type="ECO:0000256" key="5">
    <source>
        <dbReference type="ARBA" id="ARBA00022692"/>
    </source>
</evidence>
<keyword evidence="16" id="KW-1185">Reference proteome</keyword>
<evidence type="ECO:0000256" key="1">
    <source>
        <dbReference type="ARBA" id="ARBA00004115"/>
    </source>
</evidence>
<evidence type="ECO:0000256" key="6">
    <source>
        <dbReference type="ARBA" id="ARBA00022729"/>
    </source>
</evidence>
<feature type="transmembrane region" description="Helical" evidence="11">
    <location>
        <begin position="855"/>
        <end position="876"/>
    </location>
</feature>
<gene>
    <name evidence="15" type="ORF">KGM_210722</name>
</gene>
<protein>
    <recommendedName>
        <fullName evidence="4">ER membrane protein complex subunit 1</fullName>
    </recommendedName>
</protein>
<comment type="similarity">
    <text evidence="2">Belongs to the EMC1 family.</text>
</comment>
<keyword evidence="9 11" id="KW-0472">Membrane</keyword>
<dbReference type="GO" id="GO:0072546">
    <property type="term" value="C:EMC complex"/>
    <property type="evidence" value="ECO:0007669"/>
    <property type="project" value="InterPro"/>
</dbReference>
<keyword evidence="8 11" id="KW-1133">Transmembrane helix</keyword>
<evidence type="ECO:0000256" key="2">
    <source>
        <dbReference type="ARBA" id="ARBA00007904"/>
    </source>
</evidence>
<dbReference type="PANTHER" id="PTHR21573:SF0">
    <property type="entry name" value="ER MEMBRANE PROTEIN COMPLEX SUBUNIT 1"/>
    <property type="match status" value="1"/>
</dbReference>
<dbReference type="InParanoid" id="A0A212F160"/>
<evidence type="ECO:0000256" key="10">
    <source>
        <dbReference type="ARBA" id="ARBA00023180"/>
    </source>
</evidence>
<dbReference type="Pfam" id="PF07774">
    <property type="entry name" value="EMC1_C"/>
    <property type="match status" value="1"/>
</dbReference>
<dbReference type="KEGG" id="dpl:KGM_210722"/>
<sequence>MKWFIIFFSLINLSVCIYEDQIGKFDWRQTYVGRIKFAQFDTVSTAKKIIVATEENVLAALHLKTGEVVWRHVFENASPGNIHLLHVGEKITTVTGDNPMNQSPTLSATGVLMWEWTLMLQDDSRADFSEWWVQNGMLVHMLPVFNSHLEVTMYNVMSGSNRGATSKLPAIWNNEGQVICICVLTAPYYTCVSGEFGSQILVSMDVTANAIQMISKPLSNIIEGAVGNLRALDGNSVIPGFIVDDKKIVLIKENDFNVLNVKVEDTLASASIADGARGPLVLQIWTNYAKGYQLIAHTLSGQLIPEIHSPDSFLDIPEPELLAVTCARDQLACRLLINAADDAVHLVQQGGVTLWSREESLANIKSVEFVDLPVSDADAALESEFDQKEGSVWWSFVRRLQSQYQQLSAAVERLRSGEVLDRGSASLHRDYFNLHRIMVLVTEAGKIFGMDNLSGSLVWRLYLPTLSGARTILLRRAARHPHTAMITIVGTHTDTGNGYIVTLDPITGRMVPEHTVTLDVGIMQCMTLQETGDDQLRALIVLDEDEAVQVYPPSAASLVHNVHMYVADQDTGRVRGYAIRYNGREAVAERTWSMSLGGSGPARIVAMSSRSRLERVRSPGRALADRSVLYKYSNPNMLLFVVEKPDPTHKEVVTAVVVDAVSGAVVGASSHRRARALPLAVHADNCFAYLYRSDKHRRVEIATMELYEGKDRWSPAGEPFSSSASWRTPVVERQAYILPALPSAAAFTITERSLTDRHVLLGLSSGGVVEVPWSLVEARRGAAGEESVLPYLPELPLTADRVLSYNLTLHRLAALHTAPAGLESTSLMLATGLDLFYTRVAPSRTFDLLKDDFDYYLITIVLAALVLATYGTKYLASRKTLKMAWK</sequence>
<feature type="signal peptide" evidence="12">
    <location>
        <begin position="1"/>
        <end position="16"/>
    </location>
</feature>
<dbReference type="STRING" id="278856.A0A212F160"/>
<comment type="subcellular location">
    <subcellularLocation>
        <location evidence="1">Endoplasmic reticulum membrane</location>
        <topology evidence="1">Single-pass type I membrane protein</topology>
    </subcellularLocation>
</comment>
<evidence type="ECO:0000256" key="11">
    <source>
        <dbReference type="SAM" id="Phobius"/>
    </source>
</evidence>
<dbReference type="EMBL" id="AGBW02010943">
    <property type="protein sequence ID" value="OWR47480.1"/>
    <property type="molecule type" value="Genomic_DNA"/>
</dbReference>
<dbReference type="GO" id="GO:0034975">
    <property type="term" value="P:protein folding in endoplasmic reticulum"/>
    <property type="evidence" value="ECO:0007669"/>
    <property type="project" value="TreeGrafter"/>
</dbReference>
<dbReference type="PANTHER" id="PTHR21573">
    <property type="entry name" value="ER MEMBRANE PROTEIN COMPLEX SUBUNIT 1"/>
    <property type="match status" value="1"/>
</dbReference>